<feature type="region of interest" description="Disordered" evidence="1">
    <location>
        <begin position="223"/>
        <end position="244"/>
    </location>
</feature>
<protein>
    <submittedName>
        <fullName evidence="2">Uncharacterized protein</fullName>
    </submittedName>
</protein>
<feature type="region of interest" description="Disordered" evidence="1">
    <location>
        <begin position="141"/>
        <end position="162"/>
    </location>
</feature>
<feature type="compositionally biased region" description="Basic and acidic residues" evidence="1">
    <location>
        <begin position="223"/>
        <end position="233"/>
    </location>
</feature>
<keyword evidence="3" id="KW-1185">Reference proteome</keyword>
<evidence type="ECO:0000313" key="3">
    <source>
        <dbReference type="Proteomes" id="UP000886998"/>
    </source>
</evidence>
<sequence length="262" mass="29553">MKPSSSLSFLLEPDLGYCNEEKRKDHFTAFCLVGPSSAVRIHVSYLFTCSAYGAAASIACDTFACRIANFRISELAICNRSQFDITGVEDLVDEDDDKIFSKSWKTAVADPQTGKKAPANLTNQKFLPVPKKLAEKNFFQTQRSSRQEKPDPGAHGFRPRFPTFINPGCQPRSIHRRYPTTARRGSFCLLRFRPGPVRSSLDDLVIPRSLRCTISKPCLARTPDRHRAAEDRTPNLTPSNSLNIQSSWITRPRHRCRSFSEL</sequence>
<reference evidence="2" key="1">
    <citation type="submission" date="2020-08" db="EMBL/GenBank/DDBJ databases">
        <title>Multicomponent nature underlies the extraordinary mechanical properties of spider dragline silk.</title>
        <authorList>
            <person name="Kono N."/>
            <person name="Nakamura H."/>
            <person name="Mori M."/>
            <person name="Yoshida Y."/>
            <person name="Ohtoshi R."/>
            <person name="Malay A.D."/>
            <person name="Moran D.A.P."/>
            <person name="Tomita M."/>
            <person name="Numata K."/>
            <person name="Arakawa K."/>
        </authorList>
    </citation>
    <scope>NUCLEOTIDE SEQUENCE</scope>
</reference>
<proteinExistence type="predicted"/>
<feature type="compositionally biased region" description="Polar residues" evidence="1">
    <location>
        <begin position="234"/>
        <end position="244"/>
    </location>
</feature>
<name>A0A8X6X3S6_9ARAC</name>
<evidence type="ECO:0000313" key="2">
    <source>
        <dbReference type="EMBL" id="GFY46389.1"/>
    </source>
</evidence>
<dbReference type="AlphaFoldDB" id="A0A8X6X3S6"/>
<dbReference type="EMBL" id="BMAV01005358">
    <property type="protein sequence ID" value="GFY46389.1"/>
    <property type="molecule type" value="Genomic_DNA"/>
</dbReference>
<accession>A0A8X6X3S6</accession>
<organism evidence="2 3">
    <name type="scientific">Trichonephila inaurata madagascariensis</name>
    <dbReference type="NCBI Taxonomy" id="2747483"/>
    <lineage>
        <taxon>Eukaryota</taxon>
        <taxon>Metazoa</taxon>
        <taxon>Ecdysozoa</taxon>
        <taxon>Arthropoda</taxon>
        <taxon>Chelicerata</taxon>
        <taxon>Arachnida</taxon>
        <taxon>Araneae</taxon>
        <taxon>Araneomorphae</taxon>
        <taxon>Entelegynae</taxon>
        <taxon>Araneoidea</taxon>
        <taxon>Nephilidae</taxon>
        <taxon>Trichonephila</taxon>
        <taxon>Trichonephila inaurata</taxon>
    </lineage>
</organism>
<dbReference type="Proteomes" id="UP000886998">
    <property type="component" value="Unassembled WGS sequence"/>
</dbReference>
<evidence type="ECO:0000256" key="1">
    <source>
        <dbReference type="SAM" id="MobiDB-lite"/>
    </source>
</evidence>
<gene>
    <name evidence="2" type="primary">X975_19031</name>
    <name evidence="2" type="ORF">TNIN_457611</name>
</gene>
<dbReference type="OrthoDB" id="6425297at2759"/>
<comment type="caution">
    <text evidence="2">The sequence shown here is derived from an EMBL/GenBank/DDBJ whole genome shotgun (WGS) entry which is preliminary data.</text>
</comment>